<reference evidence="9 10" key="1">
    <citation type="submission" date="2019-10" db="EMBL/GenBank/DDBJ databases">
        <title>Whole genome shotgun sequence of Acrocarpospora pleiomorpha NBRC 16267.</title>
        <authorList>
            <person name="Ichikawa N."/>
            <person name="Kimura A."/>
            <person name="Kitahashi Y."/>
            <person name="Komaki H."/>
            <person name="Oguchi A."/>
        </authorList>
    </citation>
    <scope>NUCLEOTIDE SEQUENCE [LARGE SCALE GENOMIC DNA]</scope>
    <source>
        <strain evidence="9 10">NBRC 16267</strain>
    </source>
</reference>
<dbReference type="Pfam" id="PF08352">
    <property type="entry name" value="oligo_HPY"/>
    <property type="match status" value="1"/>
</dbReference>
<evidence type="ECO:0000313" key="10">
    <source>
        <dbReference type="Proteomes" id="UP000377595"/>
    </source>
</evidence>
<evidence type="ECO:0000256" key="6">
    <source>
        <dbReference type="ARBA" id="ARBA00022840"/>
    </source>
</evidence>
<dbReference type="PROSITE" id="PS50893">
    <property type="entry name" value="ABC_TRANSPORTER_2"/>
    <property type="match status" value="1"/>
</dbReference>
<dbReference type="FunFam" id="3.40.50.300:FF:000016">
    <property type="entry name" value="Oligopeptide ABC transporter ATP-binding component"/>
    <property type="match status" value="1"/>
</dbReference>
<protein>
    <submittedName>
        <fullName evidence="9">Dipeptide/oligopeptide/nickel ABC transporter ATP-binding protein</fullName>
    </submittedName>
</protein>
<dbReference type="InterPro" id="IPR013563">
    <property type="entry name" value="Oligopep_ABC_C"/>
</dbReference>
<keyword evidence="6 9" id="KW-0067">ATP-binding</keyword>
<dbReference type="NCBIfam" id="TIGR01727">
    <property type="entry name" value="oligo_HPY"/>
    <property type="match status" value="1"/>
</dbReference>
<dbReference type="InterPro" id="IPR027417">
    <property type="entry name" value="P-loop_NTPase"/>
</dbReference>
<name>A0A5M3XUY9_9ACTN</name>
<accession>A0A5M3XUY9</accession>
<evidence type="ECO:0000256" key="3">
    <source>
        <dbReference type="ARBA" id="ARBA00022448"/>
    </source>
</evidence>
<evidence type="ECO:0000256" key="1">
    <source>
        <dbReference type="ARBA" id="ARBA00004202"/>
    </source>
</evidence>
<dbReference type="PANTHER" id="PTHR43297">
    <property type="entry name" value="OLIGOPEPTIDE TRANSPORT ATP-BINDING PROTEIN APPD"/>
    <property type="match status" value="1"/>
</dbReference>
<dbReference type="Proteomes" id="UP000377595">
    <property type="component" value="Unassembled WGS sequence"/>
</dbReference>
<evidence type="ECO:0000313" key="9">
    <source>
        <dbReference type="EMBL" id="GES23123.1"/>
    </source>
</evidence>
<dbReference type="GO" id="GO:0015833">
    <property type="term" value="P:peptide transport"/>
    <property type="evidence" value="ECO:0007669"/>
    <property type="project" value="InterPro"/>
</dbReference>
<sequence length="332" mass="35258">MSLLELKDLRVTYAGDVPAVRGVDLVVSPGEVLGVAGESGCGKSTITNAALRLLPRSAKVDGQVLLDGEDVYGMSFGRLRAIRWAEASIVFQGALHSLNAVQNIGRQIAEPILLHEPKTSKREADRRVGELLEQVGLPARRARDYPHQLSGGQRQRVMIALALACRPRLVIADEPTTALDVMVQAQVLELLSGLVRDLGLALVLISHDLSVLGTTCDRVAVMYAGKVVEQGPASAVFDDSRHPYSAALAGAFPRVGDERFRYAPRGLPGDPPFPGDLPGGCDFHPRCPVALDRCSSSEEALTALSSPSGSDDGRSAACLRAGETGLDLRGAR</sequence>
<keyword evidence="5" id="KW-0547">Nucleotide-binding</keyword>
<evidence type="ECO:0000256" key="7">
    <source>
        <dbReference type="ARBA" id="ARBA00023136"/>
    </source>
</evidence>
<dbReference type="InterPro" id="IPR050388">
    <property type="entry name" value="ABC_Ni/Peptide_Import"/>
</dbReference>
<dbReference type="Pfam" id="PF00005">
    <property type="entry name" value="ABC_tran"/>
    <property type="match status" value="1"/>
</dbReference>
<dbReference type="GO" id="GO:0016887">
    <property type="term" value="F:ATP hydrolysis activity"/>
    <property type="evidence" value="ECO:0007669"/>
    <property type="project" value="InterPro"/>
</dbReference>
<dbReference type="PROSITE" id="PS00211">
    <property type="entry name" value="ABC_TRANSPORTER_1"/>
    <property type="match status" value="1"/>
</dbReference>
<keyword evidence="3" id="KW-0813">Transport</keyword>
<dbReference type="PANTHER" id="PTHR43297:SF2">
    <property type="entry name" value="DIPEPTIDE TRANSPORT ATP-BINDING PROTEIN DPPD"/>
    <property type="match status" value="1"/>
</dbReference>
<dbReference type="GO" id="GO:0005524">
    <property type="term" value="F:ATP binding"/>
    <property type="evidence" value="ECO:0007669"/>
    <property type="project" value="UniProtKB-KW"/>
</dbReference>
<keyword evidence="10" id="KW-1185">Reference proteome</keyword>
<comment type="subcellular location">
    <subcellularLocation>
        <location evidence="1">Cell membrane</location>
        <topology evidence="1">Peripheral membrane protein</topology>
    </subcellularLocation>
</comment>
<dbReference type="AlphaFoldDB" id="A0A5M3XUY9"/>
<dbReference type="InterPro" id="IPR017871">
    <property type="entry name" value="ABC_transporter-like_CS"/>
</dbReference>
<feature type="domain" description="ABC transporter" evidence="8">
    <location>
        <begin position="4"/>
        <end position="249"/>
    </location>
</feature>
<dbReference type="OrthoDB" id="9809030at2"/>
<dbReference type="GO" id="GO:0005886">
    <property type="term" value="C:plasma membrane"/>
    <property type="evidence" value="ECO:0007669"/>
    <property type="project" value="UniProtKB-SubCell"/>
</dbReference>
<dbReference type="SUPFAM" id="SSF52540">
    <property type="entry name" value="P-loop containing nucleoside triphosphate hydrolases"/>
    <property type="match status" value="1"/>
</dbReference>
<dbReference type="InterPro" id="IPR003593">
    <property type="entry name" value="AAA+_ATPase"/>
</dbReference>
<dbReference type="EMBL" id="BLAF01000038">
    <property type="protein sequence ID" value="GES23123.1"/>
    <property type="molecule type" value="Genomic_DNA"/>
</dbReference>
<dbReference type="CDD" id="cd03257">
    <property type="entry name" value="ABC_NikE_OppD_transporters"/>
    <property type="match status" value="1"/>
</dbReference>
<evidence type="ECO:0000259" key="8">
    <source>
        <dbReference type="PROSITE" id="PS50893"/>
    </source>
</evidence>
<comment type="caution">
    <text evidence="9">The sequence shown here is derived from an EMBL/GenBank/DDBJ whole genome shotgun (WGS) entry which is preliminary data.</text>
</comment>
<dbReference type="Gene3D" id="3.40.50.300">
    <property type="entry name" value="P-loop containing nucleotide triphosphate hydrolases"/>
    <property type="match status" value="1"/>
</dbReference>
<evidence type="ECO:0000256" key="4">
    <source>
        <dbReference type="ARBA" id="ARBA00022475"/>
    </source>
</evidence>
<dbReference type="InterPro" id="IPR003439">
    <property type="entry name" value="ABC_transporter-like_ATP-bd"/>
</dbReference>
<dbReference type="SMART" id="SM00382">
    <property type="entry name" value="AAA"/>
    <property type="match status" value="1"/>
</dbReference>
<organism evidence="9 10">
    <name type="scientific">Acrocarpospora pleiomorpha</name>
    <dbReference type="NCBI Taxonomy" id="90975"/>
    <lineage>
        <taxon>Bacteria</taxon>
        <taxon>Bacillati</taxon>
        <taxon>Actinomycetota</taxon>
        <taxon>Actinomycetes</taxon>
        <taxon>Streptosporangiales</taxon>
        <taxon>Streptosporangiaceae</taxon>
        <taxon>Acrocarpospora</taxon>
    </lineage>
</organism>
<comment type="similarity">
    <text evidence="2">Belongs to the ABC transporter superfamily.</text>
</comment>
<proteinExistence type="inferred from homology"/>
<gene>
    <name evidence="9" type="ORF">Aple_060220</name>
</gene>
<keyword evidence="4" id="KW-1003">Cell membrane</keyword>
<evidence type="ECO:0000256" key="5">
    <source>
        <dbReference type="ARBA" id="ARBA00022741"/>
    </source>
</evidence>
<dbReference type="RefSeq" id="WP_155348037.1">
    <property type="nucleotide sequence ID" value="NZ_BAAAHM010000039.1"/>
</dbReference>
<keyword evidence="7" id="KW-0472">Membrane</keyword>
<evidence type="ECO:0000256" key="2">
    <source>
        <dbReference type="ARBA" id="ARBA00005417"/>
    </source>
</evidence>